<evidence type="ECO:0000256" key="1">
    <source>
        <dbReference type="SAM" id="MobiDB-lite"/>
    </source>
</evidence>
<organism evidence="2 3">
    <name type="scientific">Eumeta variegata</name>
    <name type="common">Bagworm moth</name>
    <name type="synonym">Eumeta japonica</name>
    <dbReference type="NCBI Taxonomy" id="151549"/>
    <lineage>
        <taxon>Eukaryota</taxon>
        <taxon>Metazoa</taxon>
        <taxon>Ecdysozoa</taxon>
        <taxon>Arthropoda</taxon>
        <taxon>Hexapoda</taxon>
        <taxon>Insecta</taxon>
        <taxon>Pterygota</taxon>
        <taxon>Neoptera</taxon>
        <taxon>Endopterygota</taxon>
        <taxon>Lepidoptera</taxon>
        <taxon>Glossata</taxon>
        <taxon>Ditrysia</taxon>
        <taxon>Tineoidea</taxon>
        <taxon>Psychidae</taxon>
        <taxon>Oiketicinae</taxon>
        <taxon>Eumeta</taxon>
    </lineage>
</organism>
<reference evidence="2 3" key="1">
    <citation type="journal article" date="2019" name="Commun. Biol.">
        <title>The bagworm genome reveals a unique fibroin gene that provides high tensile strength.</title>
        <authorList>
            <person name="Kono N."/>
            <person name="Nakamura H."/>
            <person name="Ohtoshi R."/>
            <person name="Tomita M."/>
            <person name="Numata K."/>
            <person name="Arakawa K."/>
        </authorList>
    </citation>
    <scope>NUCLEOTIDE SEQUENCE [LARGE SCALE GENOMIC DNA]</scope>
</reference>
<comment type="caution">
    <text evidence="2">The sequence shown here is derived from an EMBL/GenBank/DDBJ whole genome shotgun (WGS) entry which is preliminary data.</text>
</comment>
<evidence type="ECO:0000313" key="3">
    <source>
        <dbReference type="Proteomes" id="UP000299102"/>
    </source>
</evidence>
<evidence type="ECO:0000313" key="2">
    <source>
        <dbReference type="EMBL" id="GBP63465.1"/>
    </source>
</evidence>
<protein>
    <submittedName>
        <fullName evidence="2">Uncharacterized protein</fullName>
    </submittedName>
</protein>
<dbReference type="AlphaFoldDB" id="A0A4C1XML9"/>
<dbReference type="EMBL" id="BGZK01000870">
    <property type="protein sequence ID" value="GBP63465.1"/>
    <property type="molecule type" value="Genomic_DNA"/>
</dbReference>
<proteinExistence type="predicted"/>
<gene>
    <name evidence="2" type="ORF">EVAR_49518_1</name>
</gene>
<name>A0A4C1XML9_EUMVA</name>
<feature type="region of interest" description="Disordered" evidence="1">
    <location>
        <begin position="95"/>
        <end position="114"/>
    </location>
</feature>
<dbReference type="Proteomes" id="UP000299102">
    <property type="component" value="Unassembled WGS sequence"/>
</dbReference>
<sequence>MSRLPQSGARRLWRGYLTCIMIRSICSSMRGLVPLGDNNALINTCNPRGVTNALSASFVEIGYMMERELMKGKWSSGTLAYWTKRKQQSLLLHSNDTHKHSPGASPKHSDLGKTPGKMSLQTHYSVYDMEAACSAWTARAILAKLSFAL</sequence>
<accession>A0A4C1XML9</accession>
<keyword evidence="3" id="KW-1185">Reference proteome</keyword>